<dbReference type="PIRSF" id="PIRSF006487">
    <property type="entry name" value="GcvT"/>
    <property type="match status" value="1"/>
</dbReference>
<name>A0A4P7GKV4_9ACTN</name>
<dbReference type="InterPro" id="IPR013977">
    <property type="entry name" value="GcvT_C"/>
</dbReference>
<keyword evidence="5" id="KW-1185">Reference proteome</keyword>
<dbReference type="GO" id="GO:0016740">
    <property type="term" value="F:transferase activity"/>
    <property type="evidence" value="ECO:0007669"/>
    <property type="project" value="UniProtKB-KW"/>
</dbReference>
<accession>A0A4P7GKV4</accession>
<dbReference type="Gene3D" id="3.30.1360.120">
    <property type="entry name" value="Probable tRNA modification gtpase trme, domain 1"/>
    <property type="match status" value="1"/>
</dbReference>
<gene>
    <name evidence="4" type="ORF">EXE57_09035</name>
</gene>
<dbReference type="InterPro" id="IPR029043">
    <property type="entry name" value="GcvT/YgfZ_C"/>
</dbReference>
<evidence type="ECO:0000256" key="1">
    <source>
        <dbReference type="PIRSR" id="PIRSR006487-1"/>
    </source>
</evidence>
<dbReference type="InterPro" id="IPR027266">
    <property type="entry name" value="TrmE/GcvT-like"/>
</dbReference>
<protein>
    <submittedName>
        <fullName evidence="4">Aminomethyl transferase family protein</fullName>
    </submittedName>
</protein>
<organism evidence="4 5">
    <name type="scientific">Nocardioides euryhalodurans</name>
    <dbReference type="NCBI Taxonomy" id="2518370"/>
    <lineage>
        <taxon>Bacteria</taxon>
        <taxon>Bacillati</taxon>
        <taxon>Actinomycetota</taxon>
        <taxon>Actinomycetes</taxon>
        <taxon>Propionibacteriales</taxon>
        <taxon>Nocardioidaceae</taxon>
        <taxon>Nocardioides</taxon>
    </lineage>
</organism>
<dbReference type="InterPro" id="IPR028896">
    <property type="entry name" value="GcvT/YgfZ/DmdA"/>
</dbReference>
<feature type="domain" description="GCVT N-terminal" evidence="2">
    <location>
        <begin position="64"/>
        <end position="296"/>
    </location>
</feature>
<evidence type="ECO:0000259" key="2">
    <source>
        <dbReference type="Pfam" id="PF01571"/>
    </source>
</evidence>
<dbReference type="OrthoDB" id="9772660at2"/>
<keyword evidence="4" id="KW-0808">Transferase</keyword>
<dbReference type="EMBL" id="CP038267">
    <property type="protein sequence ID" value="QBR92414.1"/>
    <property type="molecule type" value="Genomic_DNA"/>
</dbReference>
<dbReference type="KEGG" id="noy:EXE57_09035"/>
<evidence type="ECO:0000313" key="4">
    <source>
        <dbReference type="EMBL" id="QBR92414.1"/>
    </source>
</evidence>
<dbReference type="PANTHER" id="PTHR43757:SF2">
    <property type="entry name" value="AMINOMETHYLTRANSFERASE, MITOCHONDRIAL"/>
    <property type="match status" value="1"/>
</dbReference>
<evidence type="ECO:0000313" key="5">
    <source>
        <dbReference type="Proteomes" id="UP000294894"/>
    </source>
</evidence>
<dbReference type="AlphaFoldDB" id="A0A4P7GKV4"/>
<feature type="domain" description="Aminomethyltransferase C-terminal" evidence="3">
    <location>
        <begin position="354"/>
        <end position="427"/>
    </location>
</feature>
<proteinExistence type="predicted"/>
<dbReference type="Pfam" id="PF01571">
    <property type="entry name" value="GCV_T"/>
    <property type="match status" value="1"/>
</dbReference>
<dbReference type="InterPro" id="IPR006222">
    <property type="entry name" value="GCVT_N"/>
</dbReference>
<dbReference type="SUPFAM" id="SSF103025">
    <property type="entry name" value="Folate-binding domain"/>
    <property type="match status" value="1"/>
</dbReference>
<dbReference type="Pfam" id="PF08669">
    <property type="entry name" value="GCV_T_C"/>
    <property type="match status" value="1"/>
</dbReference>
<dbReference type="Proteomes" id="UP000294894">
    <property type="component" value="Chromosome"/>
</dbReference>
<dbReference type="SUPFAM" id="SSF101790">
    <property type="entry name" value="Aminomethyltransferase beta-barrel domain"/>
    <property type="match status" value="1"/>
</dbReference>
<evidence type="ECO:0000259" key="3">
    <source>
        <dbReference type="Pfam" id="PF08669"/>
    </source>
</evidence>
<sequence length="435" mass="48433">MLTHDSVGGFWHDDRTSATDSRISNRYRGRVIRTTPFHPRLSELNSQGLYTHWQGHLSALRYTHAPKHEYFAVRNSVGVFDTSPLFKYRLTGPDAERLLAGVMVRDIRTCRPGTAQYTLWCDDRGFVMEDGVVFRHAADDFLLTAARPNLGWLEEHRGRLRVEIEDVSDHHGILAVQGPRSRTVLGELAPEVDELGFFDLTPAKIGSAPVSISRTGYTGDLGFEITVGADDAVAVLDAVLDAGRDHGLRPFGEEALMTLRIEAGLPLVDVEWHNSRVAMTDHQRVTPRELGMGWMLRGVREDGRAFVGGAAIRRELAEDTSRWRTVGIVVDWADWDRLHRDAGLFPPKDEHPWSYEAMLLDGPVGTGAVEVGYCTSFVYSPVLQRHVGLARVVPGHAATGTEVHLELAVNHHNTSVRAQVARTPFFDPSRKTARA</sequence>
<dbReference type="PANTHER" id="PTHR43757">
    <property type="entry name" value="AMINOMETHYLTRANSFERASE"/>
    <property type="match status" value="1"/>
</dbReference>
<feature type="binding site" evidence="1">
    <location>
        <position position="224"/>
    </location>
    <ligand>
        <name>substrate</name>
    </ligand>
</feature>
<reference evidence="4 5" key="1">
    <citation type="submission" date="2019-03" db="EMBL/GenBank/DDBJ databases">
        <title>Three New Species of Nocardioides, Nocardioides euryhalodurans sp. nov., Nocardioides seonyuensis sp. nov. and Nocardioides eburneoflavus sp. nov., Iolated from Soil.</title>
        <authorList>
            <person name="Roh S.G."/>
            <person name="Lee C."/>
            <person name="Kim M.-K."/>
            <person name="Kim S.B."/>
        </authorList>
    </citation>
    <scope>NUCLEOTIDE SEQUENCE [LARGE SCALE GENOMIC DNA]</scope>
    <source>
        <strain evidence="4 5">MMS17-SY117</strain>
    </source>
</reference>